<comment type="caution">
    <text evidence="2">The sequence shown here is derived from an EMBL/GenBank/DDBJ whole genome shotgun (WGS) entry which is preliminary data.</text>
</comment>
<keyword evidence="3" id="KW-1185">Reference proteome</keyword>
<evidence type="ECO:0000313" key="2">
    <source>
        <dbReference type="EMBL" id="GHO57363.1"/>
    </source>
</evidence>
<evidence type="ECO:0000313" key="3">
    <source>
        <dbReference type="Proteomes" id="UP000654345"/>
    </source>
</evidence>
<dbReference type="InterPro" id="IPR052164">
    <property type="entry name" value="Anthracycline_SecMetBiosynth"/>
</dbReference>
<gene>
    <name evidence="2" type="ORF">KSB_58380</name>
</gene>
<dbReference type="Pfam" id="PF00903">
    <property type="entry name" value="Glyoxalase"/>
    <property type="match status" value="1"/>
</dbReference>
<name>A0ABQ3UXH1_9CHLR</name>
<dbReference type="EMBL" id="BNJG01000002">
    <property type="protein sequence ID" value="GHO57363.1"/>
    <property type="molecule type" value="Genomic_DNA"/>
</dbReference>
<dbReference type="RefSeq" id="WP_201373774.1">
    <property type="nucleotide sequence ID" value="NZ_BNJG01000002.1"/>
</dbReference>
<evidence type="ECO:0000259" key="1">
    <source>
        <dbReference type="PROSITE" id="PS51819"/>
    </source>
</evidence>
<reference evidence="2 3" key="1">
    <citation type="journal article" date="2021" name="Int. J. Syst. Evol. Microbiol.">
        <title>Reticulibacter mediterranei gen. nov., sp. nov., within the new family Reticulibacteraceae fam. nov., and Ktedonospora formicarum gen. nov., sp. nov., Ktedonobacter robiniae sp. nov., Dictyobacter formicarum sp. nov. and Dictyobacter arantiisoli sp. nov., belonging to the class Ktedonobacteria.</title>
        <authorList>
            <person name="Yabe S."/>
            <person name="Zheng Y."/>
            <person name="Wang C.M."/>
            <person name="Sakai Y."/>
            <person name="Abe K."/>
            <person name="Yokota A."/>
            <person name="Donadio S."/>
            <person name="Cavaletti L."/>
            <person name="Monciardini P."/>
        </authorList>
    </citation>
    <scope>NUCLEOTIDE SEQUENCE [LARGE SCALE GENOMIC DNA]</scope>
    <source>
        <strain evidence="2 3">SOSP1-30</strain>
    </source>
</reference>
<dbReference type="InterPro" id="IPR004360">
    <property type="entry name" value="Glyas_Fos-R_dOase_dom"/>
</dbReference>
<dbReference type="InterPro" id="IPR037523">
    <property type="entry name" value="VOC_core"/>
</dbReference>
<dbReference type="PANTHER" id="PTHR33993">
    <property type="entry name" value="GLYOXALASE-RELATED"/>
    <property type="match status" value="1"/>
</dbReference>
<feature type="domain" description="VOC" evidence="1">
    <location>
        <begin position="5"/>
        <end position="117"/>
    </location>
</feature>
<protein>
    <recommendedName>
        <fullName evidence="1">VOC domain-containing protein</fullName>
    </recommendedName>
</protein>
<proteinExistence type="predicted"/>
<dbReference type="Gene3D" id="3.10.180.10">
    <property type="entry name" value="2,3-Dihydroxybiphenyl 1,2-Dioxygenase, domain 1"/>
    <property type="match status" value="1"/>
</dbReference>
<sequence>MANYSIAHIEIPAVDASEASTFYNEVFGWKIVTNTAHNYVTFQAEDGLRGGFQGPHEKAYQPGRLLVYLAADDIDAALAEIEAHGGKTIVPKTVIPNILEWAVFADPAGNQVGLSRRYNS</sequence>
<accession>A0ABQ3UXH1</accession>
<dbReference type="SUPFAM" id="SSF54593">
    <property type="entry name" value="Glyoxalase/Bleomycin resistance protein/Dihydroxybiphenyl dioxygenase"/>
    <property type="match status" value="1"/>
</dbReference>
<dbReference type="Proteomes" id="UP000654345">
    <property type="component" value="Unassembled WGS sequence"/>
</dbReference>
<dbReference type="InterPro" id="IPR029068">
    <property type="entry name" value="Glyas_Bleomycin-R_OHBP_Dase"/>
</dbReference>
<dbReference type="PROSITE" id="PS51819">
    <property type="entry name" value="VOC"/>
    <property type="match status" value="1"/>
</dbReference>
<organism evidence="2 3">
    <name type="scientific">Ktedonobacter robiniae</name>
    <dbReference type="NCBI Taxonomy" id="2778365"/>
    <lineage>
        <taxon>Bacteria</taxon>
        <taxon>Bacillati</taxon>
        <taxon>Chloroflexota</taxon>
        <taxon>Ktedonobacteria</taxon>
        <taxon>Ktedonobacterales</taxon>
        <taxon>Ktedonobacteraceae</taxon>
        <taxon>Ktedonobacter</taxon>
    </lineage>
</organism>